<comment type="catalytic activity">
    <reaction evidence="1">
        <text>L-glutamyl-[protein] + S-adenosyl-L-methionine = [protein]-L-glutamate 5-O-methyl ester + S-adenosyl-L-homocysteine</text>
        <dbReference type="Rhea" id="RHEA:24452"/>
        <dbReference type="Rhea" id="RHEA-COMP:10208"/>
        <dbReference type="Rhea" id="RHEA-COMP:10311"/>
        <dbReference type="ChEBI" id="CHEBI:29973"/>
        <dbReference type="ChEBI" id="CHEBI:57856"/>
        <dbReference type="ChEBI" id="CHEBI:59789"/>
        <dbReference type="ChEBI" id="CHEBI:82795"/>
        <dbReference type="EC" id="2.1.1.80"/>
    </reaction>
</comment>
<dbReference type="RefSeq" id="WP_377282485.1">
    <property type="nucleotide sequence ID" value="NZ_JBHRSI010000007.1"/>
</dbReference>
<dbReference type="CDD" id="cd02440">
    <property type="entry name" value="AdoMet_MTases"/>
    <property type="match status" value="1"/>
</dbReference>
<evidence type="ECO:0000256" key="1">
    <source>
        <dbReference type="ARBA" id="ARBA00001541"/>
    </source>
</evidence>
<reference evidence="8" key="1">
    <citation type="journal article" date="2019" name="Int. J. Syst. Evol. Microbiol.">
        <title>The Global Catalogue of Microorganisms (GCM) 10K type strain sequencing project: providing services to taxonomists for standard genome sequencing and annotation.</title>
        <authorList>
            <consortium name="The Broad Institute Genomics Platform"/>
            <consortium name="The Broad Institute Genome Sequencing Center for Infectious Disease"/>
            <person name="Wu L."/>
            <person name="Ma J."/>
        </authorList>
    </citation>
    <scope>NUCLEOTIDE SEQUENCE [LARGE SCALE GENOMIC DNA]</scope>
    <source>
        <strain evidence="8">DFY28</strain>
    </source>
</reference>
<evidence type="ECO:0000256" key="5">
    <source>
        <dbReference type="ARBA" id="ARBA00022691"/>
    </source>
</evidence>
<dbReference type="EMBL" id="JBHUEY010000001">
    <property type="protein sequence ID" value="MFD1782991.1"/>
    <property type="molecule type" value="Genomic_DNA"/>
</dbReference>
<dbReference type="InterPro" id="IPR050903">
    <property type="entry name" value="Bact_Chemotaxis_MeTrfase"/>
</dbReference>
<dbReference type="PROSITE" id="PS50123">
    <property type="entry name" value="CHER"/>
    <property type="match status" value="1"/>
</dbReference>
<organism evidence="7 8">
    <name type="scientific">Phenylobacterium terrae</name>
    <dbReference type="NCBI Taxonomy" id="2665495"/>
    <lineage>
        <taxon>Bacteria</taxon>
        <taxon>Pseudomonadati</taxon>
        <taxon>Pseudomonadota</taxon>
        <taxon>Alphaproteobacteria</taxon>
        <taxon>Caulobacterales</taxon>
        <taxon>Caulobacteraceae</taxon>
        <taxon>Phenylobacterium</taxon>
    </lineage>
</organism>
<comment type="caution">
    <text evidence="7">The sequence shown here is derived from an EMBL/GenBank/DDBJ whole genome shotgun (WGS) entry which is preliminary data.</text>
</comment>
<evidence type="ECO:0000313" key="7">
    <source>
        <dbReference type="EMBL" id="MFD1782991.1"/>
    </source>
</evidence>
<sequence>MTPQDRELIAGLCAARAGFQVDASKAYLLESRLAPVARREDYPTIPELMEALRRTRDERLIWAVVEAMAGGESSFFRDGAPFEAFAEDILPRLTERACGRPVRIWSAACGTGQEIYSLAMLVEEADALASGGRVELFASDLSERALEKAQSGLYTQFEVQRGLPIRLLVRHFEKDGEMWGISPRLRQMVRWRRINLLADLSQLGGFDAIFCRYVLSGATEPARRRIVESLTRALSPGGYLVLGVDEQPEGLSEAFAPVEGRPGLYLRRAAVQAAA</sequence>
<proteinExistence type="predicted"/>
<dbReference type="SMART" id="SM00138">
    <property type="entry name" value="MeTrc"/>
    <property type="match status" value="1"/>
</dbReference>
<dbReference type="InterPro" id="IPR036804">
    <property type="entry name" value="CheR_N_sf"/>
</dbReference>
<protein>
    <recommendedName>
        <fullName evidence="2">protein-glutamate O-methyltransferase</fullName>
        <ecNumber evidence="2">2.1.1.80</ecNumber>
    </recommendedName>
</protein>
<dbReference type="PANTHER" id="PTHR24422">
    <property type="entry name" value="CHEMOTAXIS PROTEIN METHYLTRANSFERASE"/>
    <property type="match status" value="1"/>
</dbReference>
<dbReference type="EC" id="2.1.1.80" evidence="2"/>
<dbReference type="SUPFAM" id="SSF47757">
    <property type="entry name" value="Chemotaxis receptor methyltransferase CheR, N-terminal domain"/>
    <property type="match status" value="1"/>
</dbReference>
<dbReference type="PRINTS" id="PR00996">
    <property type="entry name" value="CHERMTFRASE"/>
</dbReference>
<keyword evidence="5" id="KW-0949">S-adenosyl-L-methionine</keyword>
<name>A0ABW4MZ71_9CAUL</name>
<evidence type="ECO:0000313" key="8">
    <source>
        <dbReference type="Proteomes" id="UP001597237"/>
    </source>
</evidence>
<accession>A0ABW4MZ71</accession>
<dbReference type="Gene3D" id="3.40.50.150">
    <property type="entry name" value="Vaccinia Virus protein VP39"/>
    <property type="match status" value="1"/>
</dbReference>
<dbReference type="PANTHER" id="PTHR24422:SF21">
    <property type="entry name" value="CHEMOTAXIS PROTEIN METHYLTRANSFERASE 1"/>
    <property type="match status" value="1"/>
</dbReference>
<dbReference type="Proteomes" id="UP001597237">
    <property type="component" value="Unassembled WGS sequence"/>
</dbReference>
<dbReference type="Pfam" id="PF01739">
    <property type="entry name" value="CheR"/>
    <property type="match status" value="1"/>
</dbReference>
<evidence type="ECO:0000256" key="4">
    <source>
        <dbReference type="ARBA" id="ARBA00022679"/>
    </source>
</evidence>
<evidence type="ECO:0000259" key="6">
    <source>
        <dbReference type="PROSITE" id="PS50123"/>
    </source>
</evidence>
<keyword evidence="8" id="KW-1185">Reference proteome</keyword>
<keyword evidence="4" id="KW-0808">Transferase</keyword>
<gene>
    <name evidence="7" type="ORF">ACFSC0_06260</name>
</gene>
<evidence type="ECO:0000256" key="2">
    <source>
        <dbReference type="ARBA" id="ARBA00012534"/>
    </source>
</evidence>
<keyword evidence="3 7" id="KW-0489">Methyltransferase</keyword>
<dbReference type="SUPFAM" id="SSF53335">
    <property type="entry name" value="S-adenosyl-L-methionine-dependent methyltransferases"/>
    <property type="match status" value="1"/>
</dbReference>
<dbReference type="InterPro" id="IPR029063">
    <property type="entry name" value="SAM-dependent_MTases_sf"/>
</dbReference>
<dbReference type="GO" id="GO:0008168">
    <property type="term" value="F:methyltransferase activity"/>
    <property type="evidence" value="ECO:0007669"/>
    <property type="project" value="UniProtKB-KW"/>
</dbReference>
<dbReference type="GO" id="GO:0032259">
    <property type="term" value="P:methylation"/>
    <property type="evidence" value="ECO:0007669"/>
    <property type="project" value="UniProtKB-KW"/>
</dbReference>
<feature type="domain" description="CheR-type methyltransferase" evidence="6">
    <location>
        <begin position="1"/>
        <end position="271"/>
    </location>
</feature>
<dbReference type="Gene3D" id="1.10.155.10">
    <property type="entry name" value="Chemotaxis receptor methyltransferase CheR, N-terminal domain"/>
    <property type="match status" value="1"/>
</dbReference>
<dbReference type="InterPro" id="IPR000780">
    <property type="entry name" value="CheR_MeTrfase"/>
</dbReference>
<evidence type="ECO:0000256" key="3">
    <source>
        <dbReference type="ARBA" id="ARBA00022603"/>
    </source>
</evidence>
<dbReference type="InterPro" id="IPR022642">
    <property type="entry name" value="CheR_C"/>
</dbReference>